<evidence type="ECO:0000313" key="2">
    <source>
        <dbReference type="EMBL" id="VAW67770.1"/>
    </source>
</evidence>
<dbReference type="AlphaFoldDB" id="A0A3B0XSW6"/>
<name>A0A3B0XSW6_9ZZZZ</name>
<dbReference type="EMBL" id="UOFJ01000291">
    <property type="protein sequence ID" value="VAW67770.1"/>
    <property type="molecule type" value="Genomic_DNA"/>
</dbReference>
<accession>A0A3B0XSW6</accession>
<dbReference type="InterPro" id="IPR012336">
    <property type="entry name" value="Thioredoxin-like_fold"/>
</dbReference>
<reference evidence="2" key="1">
    <citation type="submission" date="2018-06" db="EMBL/GenBank/DDBJ databases">
        <authorList>
            <person name="Zhirakovskaya E."/>
        </authorList>
    </citation>
    <scope>NUCLEOTIDE SEQUENCE</scope>
</reference>
<dbReference type="PROSITE" id="PS51352">
    <property type="entry name" value="THIOREDOXIN_2"/>
    <property type="match status" value="1"/>
</dbReference>
<evidence type="ECO:0000259" key="1">
    <source>
        <dbReference type="PROSITE" id="PS51352"/>
    </source>
</evidence>
<feature type="domain" description="Thioredoxin" evidence="1">
    <location>
        <begin position="21"/>
        <end position="173"/>
    </location>
</feature>
<protein>
    <submittedName>
        <fullName evidence="2">Thioredoxin SoxW</fullName>
    </submittedName>
</protein>
<dbReference type="Pfam" id="PF13098">
    <property type="entry name" value="Thioredoxin_2"/>
    <property type="match status" value="2"/>
</dbReference>
<gene>
    <name evidence="2" type="ORF">MNBD_GAMMA10-908</name>
</gene>
<proteinExistence type="predicted"/>
<dbReference type="SUPFAM" id="SSF52833">
    <property type="entry name" value="Thioredoxin-like"/>
    <property type="match status" value="2"/>
</dbReference>
<dbReference type="InterPro" id="IPR013766">
    <property type="entry name" value="Thioredoxin_domain"/>
</dbReference>
<dbReference type="Gene3D" id="3.40.30.10">
    <property type="entry name" value="Glutaredoxin"/>
    <property type="match status" value="2"/>
</dbReference>
<dbReference type="InterPro" id="IPR036249">
    <property type="entry name" value="Thioredoxin-like_sf"/>
</dbReference>
<organism evidence="2">
    <name type="scientific">hydrothermal vent metagenome</name>
    <dbReference type="NCBI Taxonomy" id="652676"/>
    <lineage>
        <taxon>unclassified sequences</taxon>
        <taxon>metagenomes</taxon>
        <taxon>ecological metagenomes</taxon>
    </lineage>
</organism>
<sequence>MALSGHTLFKLTAYLLLLISIQVQARVPDDSLRFDDRPLKEHLGLPDWFTLSFLNLNESLKEAINDGKKGLIIYFGRKDCAYCKTMLQVNWGDPAIEKYTRRHFNVIAIDVTGARTVTDFKGKNWRENEYSAHRKTNFTPTLVFYNEKGQQVLKLPGYRPKYQFRAALEYVADAHYNREPFRNYMARAEASMGFGSEELNEADFFTLPPYNLDRSTPLPDKQQSRPLAVFFEHPRCHACDVLYGDTLNNAQVIRQLQKIEVVQLNTRLDTPVITPDGRRITSKQWADELDLTFAPSVIFFDAGGKEILRIESVVRLYRLNNILRYIIGQKYQHYPTFLSWLQAYRQNTEKAQ</sequence>